<evidence type="ECO:0000256" key="1">
    <source>
        <dbReference type="SAM" id="MobiDB-lite"/>
    </source>
</evidence>
<dbReference type="OrthoDB" id="6126662at2759"/>
<evidence type="ECO:0000313" key="4">
    <source>
        <dbReference type="Proteomes" id="UP001153714"/>
    </source>
</evidence>
<organism evidence="3 4">
    <name type="scientific">Diatraea saccharalis</name>
    <name type="common">sugarcane borer</name>
    <dbReference type="NCBI Taxonomy" id="40085"/>
    <lineage>
        <taxon>Eukaryota</taxon>
        <taxon>Metazoa</taxon>
        <taxon>Ecdysozoa</taxon>
        <taxon>Arthropoda</taxon>
        <taxon>Hexapoda</taxon>
        <taxon>Insecta</taxon>
        <taxon>Pterygota</taxon>
        <taxon>Neoptera</taxon>
        <taxon>Endopterygota</taxon>
        <taxon>Lepidoptera</taxon>
        <taxon>Glossata</taxon>
        <taxon>Ditrysia</taxon>
        <taxon>Pyraloidea</taxon>
        <taxon>Crambidae</taxon>
        <taxon>Crambinae</taxon>
        <taxon>Diatraea</taxon>
    </lineage>
</organism>
<feature type="domain" description="Mos1 transposase HTH" evidence="2">
    <location>
        <begin position="13"/>
        <end position="60"/>
    </location>
</feature>
<keyword evidence="4" id="KW-1185">Reference proteome</keyword>
<dbReference type="GO" id="GO:0000729">
    <property type="term" value="P:DNA double-strand break processing"/>
    <property type="evidence" value="ECO:0007669"/>
    <property type="project" value="TreeGrafter"/>
</dbReference>
<dbReference type="GO" id="GO:0000793">
    <property type="term" value="C:condensed chromosome"/>
    <property type="evidence" value="ECO:0007669"/>
    <property type="project" value="TreeGrafter"/>
</dbReference>
<feature type="region of interest" description="Disordered" evidence="1">
    <location>
        <begin position="699"/>
        <end position="761"/>
    </location>
</feature>
<dbReference type="GO" id="GO:0042800">
    <property type="term" value="F:histone H3K4 methyltransferase activity"/>
    <property type="evidence" value="ECO:0007669"/>
    <property type="project" value="TreeGrafter"/>
</dbReference>
<dbReference type="GO" id="GO:0035861">
    <property type="term" value="C:site of double-strand break"/>
    <property type="evidence" value="ECO:0007669"/>
    <property type="project" value="TreeGrafter"/>
</dbReference>
<dbReference type="EMBL" id="OU893353">
    <property type="protein sequence ID" value="CAG9790452.1"/>
    <property type="molecule type" value="Genomic_DNA"/>
</dbReference>
<name>A0A9N9R6D2_9NEOP</name>
<dbReference type="Pfam" id="PF17906">
    <property type="entry name" value="HTH_48"/>
    <property type="match status" value="1"/>
</dbReference>
<dbReference type="PANTHER" id="PTHR46060:SF2">
    <property type="entry name" value="HISTONE-LYSINE N-METHYLTRANSFERASE SETMAR"/>
    <property type="match status" value="1"/>
</dbReference>
<sequence length="960" mass="106567">MNTAKIDSSFLSKLRVIFEYEFRRGSNAVETACIINVAFGEGSVNERTVRFWFIRFRDGNFYLNNEPQGRTLTQLGVIIHYGFLLSDEAITVDVFCVEFRTMLAKLAVKQPRLMNRSSPLLLYDNNIINVAAMSYGHNEGPVYYREIQKNAYLKRIPNETTGSKLIPLGHKKPPLKPMWTQFCVHNGRAPYLEQYPLAESPAALSHKPVWRACLKTARHVTASVKPHTGKEYDFLVDTDDGPVRMLAPDWETMQDWVSTLRSKLHELRVLSCGENVYAPPPAPPPPRAAARDPTSPLPPTPREPPDRVPGIELTTPTPVASSRPEPDIEPAPQPEQPVLQEPVQQEIDISNWEDATPGTSQEAQVEVRSTISNRSVAKICGQNICLDDSILKRNRVNTDSDEEFFNEIDRISDSVENIDFDYKQTVLVTDNTTASNDREINGEDRVSNVTVIQVSNKDPPHTAIPVMGTEVDVFNFDFAHNPETSFVNIVNTGDDQNNKYGTVFTEESDYGHISLTTTVNVTRDDTVASVKVTDVSVTSVNAADANGAYERLCLASTSNETPVNRVKNAERSRKSSLPNLESSNTESTYECLFPSESVSSSAVTVIDRSVEVPNGERNRVAPVNASLNSNSRVIRCNVERSHSQNTYDASPRMREHLYRRVQNHSPKREGKCDKSESTQAKPIWKRGLTELSLLTRLRGIGHGKRHESPTRQETDSTERGVISPVKVRRSRQEALADNNNARRRSSSLTNGRGGTGVGGAGGGLIPLRRGQALALEADQQRRAVIPTAAPKHRPPLLAEYDNHIWIAWWGTGGARCSGRGGDRLVAVRGTQPRDLQHAKHLINSCPTPLIDILFHRVPLGKIFVINKRNQESIGIKLDGECNIVSVERGAPAARCGIPPPGQWALTEVNNRPLNLLKGGQEELHRISLHGTEVSVLLQPSPLVKKLRASIKANKNLLSIR</sequence>
<dbReference type="PANTHER" id="PTHR46060">
    <property type="entry name" value="MARINER MOS1 TRANSPOSASE-LIKE PROTEIN"/>
    <property type="match status" value="1"/>
</dbReference>
<dbReference type="AlphaFoldDB" id="A0A9N9R6D2"/>
<dbReference type="GO" id="GO:0003697">
    <property type="term" value="F:single-stranded DNA binding"/>
    <property type="evidence" value="ECO:0007669"/>
    <property type="project" value="TreeGrafter"/>
</dbReference>
<dbReference type="InterPro" id="IPR041426">
    <property type="entry name" value="Mos1_HTH"/>
</dbReference>
<evidence type="ECO:0000259" key="2">
    <source>
        <dbReference type="Pfam" id="PF17906"/>
    </source>
</evidence>
<dbReference type="Gene3D" id="1.10.10.1450">
    <property type="match status" value="1"/>
</dbReference>
<feature type="region of interest" description="Disordered" evidence="1">
    <location>
        <begin position="278"/>
        <end position="337"/>
    </location>
</feature>
<accession>A0A9N9R6D2</accession>
<evidence type="ECO:0000313" key="3">
    <source>
        <dbReference type="EMBL" id="CAG9790452.1"/>
    </source>
</evidence>
<reference evidence="3" key="1">
    <citation type="submission" date="2021-12" db="EMBL/GenBank/DDBJ databases">
        <authorList>
            <person name="King R."/>
        </authorList>
    </citation>
    <scope>NUCLEOTIDE SEQUENCE</scope>
</reference>
<dbReference type="GO" id="GO:0046975">
    <property type="term" value="F:histone H3K36 methyltransferase activity"/>
    <property type="evidence" value="ECO:0007669"/>
    <property type="project" value="TreeGrafter"/>
</dbReference>
<dbReference type="Proteomes" id="UP001153714">
    <property type="component" value="Chromosome 22"/>
</dbReference>
<dbReference type="GO" id="GO:0044774">
    <property type="term" value="P:mitotic DNA integrity checkpoint signaling"/>
    <property type="evidence" value="ECO:0007669"/>
    <property type="project" value="TreeGrafter"/>
</dbReference>
<feature type="compositionally biased region" description="Basic and acidic residues" evidence="1">
    <location>
        <begin position="706"/>
        <end position="718"/>
    </location>
</feature>
<dbReference type="GO" id="GO:0005634">
    <property type="term" value="C:nucleus"/>
    <property type="evidence" value="ECO:0007669"/>
    <property type="project" value="TreeGrafter"/>
</dbReference>
<dbReference type="GO" id="GO:0044547">
    <property type="term" value="F:DNA topoisomerase binding"/>
    <property type="evidence" value="ECO:0007669"/>
    <property type="project" value="TreeGrafter"/>
</dbReference>
<gene>
    <name evidence="3" type="ORF">DIATSA_LOCUS8118</name>
</gene>
<dbReference type="GO" id="GO:0006303">
    <property type="term" value="P:double-strand break repair via nonhomologous end joining"/>
    <property type="evidence" value="ECO:0007669"/>
    <property type="project" value="TreeGrafter"/>
</dbReference>
<dbReference type="GO" id="GO:0015074">
    <property type="term" value="P:DNA integration"/>
    <property type="evidence" value="ECO:0007669"/>
    <property type="project" value="TreeGrafter"/>
</dbReference>
<dbReference type="GO" id="GO:0031297">
    <property type="term" value="P:replication fork processing"/>
    <property type="evidence" value="ECO:0007669"/>
    <property type="project" value="TreeGrafter"/>
</dbReference>
<feature type="compositionally biased region" description="Gly residues" evidence="1">
    <location>
        <begin position="751"/>
        <end position="761"/>
    </location>
</feature>
<dbReference type="GO" id="GO:0003690">
    <property type="term" value="F:double-stranded DNA binding"/>
    <property type="evidence" value="ECO:0007669"/>
    <property type="project" value="TreeGrafter"/>
</dbReference>
<reference evidence="3" key="2">
    <citation type="submission" date="2022-10" db="EMBL/GenBank/DDBJ databases">
        <authorList>
            <consortium name="ENA_rothamsted_submissions"/>
            <consortium name="culmorum"/>
            <person name="King R."/>
        </authorList>
    </citation>
    <scope>NUCLEOTIDE SEQUENCE</scope>
</reference>
<proteinExistence type="predicted"/>
<feature type="region of interest" description="Disordered" evidence="1">
    <location>
        <begin position="564"/>
        <end position="583"/>
    </location>
</feature>
<protein>
    <recommendedName>
        <fullName evidence="2">Mos1 transposase HTH domain-containing protein</fullName>
    </recommendedName>
</protein>
<dbReference type="SUPFAM" id="SSF50729">
    <property type="entry name" value="PH domain-like"/>
    <property type="match status" value="1"/>
</dbReference>
<feature type="compositionally biased region" description="Pro residues" evidence="1">
    <location>
        <begin position="278"/>
        <end position="287"/>
    </location>
</feature>
<dbReference type="GO" id="GO:0000014">
    <property type="term" value="F:single-stranded DNA endodeoxyribonuclease activity"/>
    <property type="evidence" value="ECO:0007669"/>
    <property type="project" value="TreeGrafter"/>
</dbReference>
<dbReference type="InterPro" id="IPR052709">
    <property type="entry name" value="Transposase-MT_Hybrid"/>
</dbReference>